<dbReference type="AlphaFoldDB" id="A0A8X7PSX3"/>
<comment type="caution">
    <text evidence="2">The sequence shown here is derived from an EMBL/GenBank/DDBJ whole genome shotgun (WGS) entry which is preliminary data.</text>
</comment>
<gene>
    <name evidence="2" type="ORF">Bca52824_075912</name>
</gene>
<reference evidence="2 3" key="1">
    <citation type="submission" date="2020-02" db="EMBL/GenBank/DDBJ databases">
        <authorList>
            <person name="Ma Q."/>
            <person name="Huang Y."/>
            <person name="Song X."/>
            <person name="Pei D."/>
        </authorList>
    </citation>
    <scope>NUCLEOTIDE SEQUENCE [LARGE SCALE GENOMIC DNA]</scope>
    <source>
        <strain evidence="2">Sxm20200214</strain>
        <tissue evidence="2">Leaf</tissue>
    </source>
</reference>
<feature type="compositionally biased region" description="Polar residues" evidence="1">
    <location>
        <begin position="1"/>
        <end position="18"/>
    </location>
</feature>
<dbReference type="Proteomes" id="UP000886595">
    <property type="component" value="Unassembled WGS sequence"/>
</dbReference>
<keyword evidence="3" id="KW-1185">Reference proteome</keyword>
<evidence type="ECO:0000313" key="3">
    <source>
        <dbReference type="Proteomes" id="UP000886595"/>
    </source>
</evidence>
<evidence type="ECO:0000313" key="2">
    <source>
        <dbReference type="EMBL" id="KAG2256618.1"/>
    </source>
</evidence>
<proteinExistence type="predicted"/>
<sequence length="106" mass="11792">MTYVSQHSKMILPTTPQDQVPLGSQDGRFWKPTPPTTCIGFNSAGRKENPMQCIVQFEETHPGKDQWVDSQLQLQIHDCFQDLRVIGIGKSTCLAESAKPSTTSSK</sequence>
<protein>
    <submittedName>
        <fullName evidence="2">Uncharacterized protein</fullName>
    </submittedName>
</protein>
<feature type="region of interest" description="Disordered" evidence="1">
    <location>
        <begin position="1"/>
        <end position="34"/>
    </location>
</feature>
<name>A0A8X7PSX3_BRACI</name>
<organism evidence="2 3">
    <name type="scientific">Brassica carinata</name>
    <name type="common">Ethiopian mustard</name>
    <name type="synonym">Abyssinian cabbage</name>
    <dbReference type="NCBI Taxonomy" id="52824"/>
    <lineage>
        <taxon>Eukaryota</taxon>
        <taxon>Viridiplantae</taxon>
        <taxon>Streptophyta</taxon>
        <taxon>Embryophyta</taxon>
        <taxon>Tracheophyta</taxon>
        <taxon>Spermatophyta</taxon>
        <taxon>Magnoliopsida</taxon>
        <taxon>eudicotyledons</taxon>
        <taxon>Gunneridae</taxon>
        <taxon>Pentapetalae</taxon>
        <taxon>rosids</taxon>
        <taxon>malvids</taxon>
        <taxon>Brassicales</taxon>
        <taxon>Brassicaceae</taxon>
        <taxon>Brassiceae</taxon>
        <taxon>Brassica</taxon>
    </lineage>
</organism>
<dbReference type="EMBL" id="JAAMPC010000015">
    <property type="protein sequence ID" value="KAG2256618.1"/>
    <property type="molecule type" value="Genomic_DNA"/>
</dbReference>
<evidence type="ECO:0000256" key="1">
    <source>
        <dbReference type="SAM" id="MobiDB-lite"/>
    </source>
</evidence>
<accession>A0A8X7PSX3</accession>